<dbReference type="InterPro" id="IPR035983">
    <property type="entry name" value="Hect_E3_ubiquitin_ligase"/>
</dbReference>
<evidence type="ECO:0000259" key="6">
    <source>
        <dbReference type="PROSITE" id="PS50237"/>
    </source>
</evidence>
<dbReference type="RefSeq" id="XP_019039000.1">
    <property type="nucleotide sequence ID" value="XM_019181629.1"/>
</dbReference>
<gene>
    <name evidence="7" type="ORF">WICANDRAFT_29585</name>
</gene>
<evidence type="ECO:0000256" key="2">
    <source>
        <dbReference type="ARBA" id="ARBA00012485"/>
    </source>
</evidence>
<dbReference type="GO" id="GO:0071629">
    <property type="term" value="P:cytoplasm protein quality control by the ubiquitin-proteasome system"/>
    <property type="evidence" value="ECO:0007669"/>
    <property type="project" value="EnsemblFungi"/>
</dbReference>
<evidence type="ECO:0000313" key="7">
    <source>
        <dbReference type="EMBL" id="ODQ59793.1"/>
    </source>
</evidence>
<dbReference type="SUPFAM" id="SSF56204">
    <property type="entry name" value="Hect, E3 ligase catalytic domain"/>
    <property type="match status" value="1"/>
</dbReference>
<dbReference type="STRING" id="683960.A0A1E3P367"/>
<dbReference type="PROSITE" id="PS50237">
    <property type="entry name" value="HECT"/>
    <property type="match status" value="1"/>
</dbReference>
<keyword evidence="4 5" id="KW-0833">Ubl conjugation pathway</keyword>
<evidence type="ECO:0000256" key="5">
    <source>
        <dbReference type="PROSITE-ProRule" id="PRU00104"/>
    </source>
</evidence>
<dbReference type="GO" id="GO:0034605">
    <property type="term" value="P:cellular response to heat"/>
    <property type="evidence" value="ECO:0007669"/>
    <property type="project" value="EnsemblFungi"/>
</dbReference>
<keyword evidence="8" id="KW-1185">Reference proteome</keyword>
<sequence length="964" mass="111618">MMNFNGQLKKRNVNLGGGFKNNRANILQHTQKEREKRERERAREKSVIIVQSYIRRYQASINHKILVGKRWENLVTSVAEINYVIHQFTIFYSTLYKVNERKLEQLNLLCGLLKETNPSEINTKSFLELASTIVNTFPNISLKSTIDLQVLDQLLWLSDRLYSSIEIQKTLGGIIPELSKLVESLISSRDFELASKLVFIISKYAPLDVNNYIRFLSTTDLLRVPSFKVRFDVLNSQIESSTCLLSLSDDEKLNILSTLITQAEKFSIQTISPISWVLSSINVTVATKSENEFSMDEDDENDGNDAHELKRKLIDEDLNESIKRLYNREFITAVTKNVKDSHVLTRLYGSLMRLKPLLKSTFIIYLIPNSFKELVDSVLESSVFTKFIELQENSIYNIDQEFIKFVFQEHMDFLQYDLYIFFEVFQYFLIVSNDFEIFKKYDFTVKKFELISIFLKKFTFNLIWNSSKVRTLLGDKNLDLLETLSIKVLNQVYLKDSRLSLVDKTIWLINDKKLDIMTLVNLISQYEESRKNDYDSDNGAPDFISSLNSDSRAKLKIFLKTPFFISFEKRVEIFQVLVDLDRDRLGLSEANSLSMFGFLERKQTATIRREHMLEDAYDSFNKLGETFKSKLGINFINEHGEEVGVDGGGLTKEFLTGVVKEGFKDLFVENDNHELYPNPQIGLKYQYRIDSEEQLKSLNYTNFLGKVIGKCLYERVLVDISFSSFFLTKFNTGYKNSFDDLRSLDGELYTNLVKLLSMTDEELEGLNLTFSIDEKLDNRNISIDLVPNGSITPVTSSNKLKFVHEVANFKLNRLINIQCNSFLNGLFEIISKEWLAMFNPYELQMLISGEKDINVQDLKEYVVYGGYTLNDKTIRDFWEIVHEMTNTERFQLVKFVTSVPRAPLLGFKALVPRFGIKNGGDEPERLPTSSTCVNLLKLPNYRNKQLLKEKLLYAINAEAGFDLT</sequence>
<evidence type="ECO:0000256" key="4">
    <source>
        <dbReference type="ARBA" id="ARBA00022786"/>
    </source>
</evidence>
<dbReference type="GO" id="GO:0000502">
    <property type="term" value="C:proteasome complex"/>
    <property type="evidence" value="ECO:0007669"/>
    <property type="project" value="EnsemblFungi"/>
</dbReference>
<dbReference type="GO" id="GO:0010994">
    <property type="term" value="P:free ubiquitin chain polymerization"/>
    <property type="evidence" value="ECO:0007669"/>
    <property type="project" value="EnsemblFungi"/>
</dbReference>
<protein>
    <recommendedName>
        <fullName evidence="2">HECT-type E3 ubiquitin transferase</fullName>
        <ecNumber evidence="2">2.3.2.26</ecNumber>
    </recommendedName>
</protein>
<feature type="domain" description="HECT" evidence="6">
    <location>
        <begin position="623"/>
        <end position="964"/>
    </location>
</feature>
<dbReference type="EMBL" id="KV454210">
    <property type="protein sequence ID" value="ODQ59793.1"/>
    <property type="molecule type" value="Genomic_DNA"/>
</dbReference>
<dbReference type="PANTHER" id="PTHR45700">
    <property type="entry name" value="UBIQUITIN-PROTEIN LIGASE E3C"/>
    <property type="match status" value="1"/>
</dbReference>
<keyword evidence="3" id="KW-0808">Transferase</keyword>
<accession>A0A1E3P367</accession>
<feature type="active site" description="Glycyl thioester intermediate" evidence="5">
    <location>
        <position position="932"/>
    </location>
</feature>
<dbReference type="GO" id="GO:0036503">
    <property type="term" value="P:ERAD pathway"/>
    <property type="evidence" value="ECO:0007669"/>
    <property type="project" value="EnsemblFungi"/>
</dbReference>
<proteinExistence type="predicted"/>
<dbReference type="Gene3D" id="3.30.2410.10">
    <property type="entry name" value="Hect, E3 ligase catalytic domain"/>
    <property type="match status" value="1"/>
</dbReference>
<dbReference type="InterPro" id="IPR044611">
    <property type="entry name" value="E3A/B/C-like"/>
</dbReference>
<dbReference type="CDD" id="cd00078">
    <property type="entry name" value="HECTc"/>
    <property type="match status" value="1"/>
</dbReference>
<dbReference type="GO" id="GO:0000209">
    <property type="term" value="P:protein polyubiquitination"/>
    <property type="evidence" value="ECO:0007669"/>
    <property type="project" value="EnsemblFungi"/>
</dbReference>
<evidence type="ECO:0000256" key="3">
    <source>
        <dbReference type="ARBA" id="ARBA00022679"/>
    </source>
</evidence>
<dbReference type="SMART" id="SM00119">
    <property type="entry name" value="HECTc"/>
    <property type="match status" value="1"/>
</dbReference>
<dbReference type="Gene3D" id="3.30.2160.10">
    <property type="entry name" value="Hect, E3 ligase catalytic domain"/>
    <property type="match status" value="1"/>
</dbReference>
<name>A0A1E3P367_WICAA</name>
<dbReference type="OrthoDB" id="8068875at2759"/>
<reference evidence="7 8" key="1">
    <citation type="journal article" date="2016" name="Proc. Natl. Acad. Sci. U.S.A.">
        <title>Comparative genomics of biotechnologically important yeasts.</title>
        <authorList>
            <person name="Riley R."/>
            <person name="Haridas S."/>
            <person name="Wolfe K.H."/>
            <person name="Lopes M.R."/>
            <person name="Hittinger C.T."/>
            <person name="Goeker M."/>
            <person name="Salamov A.A."/>
            <person name="Wisecaver J.H."/>
            <person name="Long T.M."/>
            <person name="Calvey C.H."/>
            <person name="Aerts A.L."/>
            <person name="Barry K.W."/>
            <person name="Choi C."/>
            <person name="Clum A."/>
            <person name="Coughlan A.Y."/>
            <person name="Deshpande S."/>
            <person name="Douglass A.P."/>
            <person name="Hanson S.J."/>
            <person name="Klenk H.-P."/>
            <person name="LaButti K.M."/>
            <person name="Lapidus A."/>
            <person name="Lindquist E.A."/>
            <person name="Lipzen A.M."/>
            <person name="Meier-Kolthoff J.P."/>
            <person name="Ohm R.A."/>
            <person name="Otillar R.P."/>
            <person name="Pangilinan J.L."/>
            <person name="Peng Y."/>
            <person name="Rokas A."/>
            <person name="Rosa C.A."/>
            <person name="Scheuner C."/>
            <person name="Sibirny A.A."/>
            <person name="Slot J.C."/>
            <person name="Stielow J.B."/>
            <person name="Sun H."/>
            <person name="Kurtzman C.P."/>
            <person name="Blackwell M."/>
            <person name="Grigoriev I.V."/>
            <person name="Jeffries T.W."/>
        </authorList>
    </citation>
    <scope>NUCLEOTIDE SEQUENCE [LARGE SCALE GENOMIC DNA]</scope>
    <source>
        <strain evidence="8">ATCC 58044 / CBS 1984 / NCYC 433 / NRRL Y-366-8</strain>
    </source>
</reference>
<evidence type="ECO:0000256" key="1">
    <source>
        <dbReference type="ARBA" id="ARBA00000885"/>
    </source>
</evidence>
<dbReference type="Pfam" id="PF00632">
    <property type="entry name" value="HECT"/>
    <property type="match status" value="1"/>
</dbReference>
<evidence type="ECO:0000313" key="8">
    <source>
        <dbReference type="Proteomes" id="UP000094112"/>
    </source>
</evidence>
<dbReference type="GeneID" id="30198875"/>
<organism evidence="7 8">
    <name type="scientific">Wickerhamomyces anomalus (strain ATCC 58044 / CBS 1984 / NCYC 433 / NRRL Y-366-8)</name>
    <name type="common">Yeast</name>
    <name type="synonym">Hansenula anomala</name>
    <dbReference type="NCBI Taxonomy" id="683960"/>
    <lineage>
        <taxon>Eukaryota</taxon>
        <taxon>Fungi</taxon>
        <taxon>Dikarya</taxon>
        <taxon>Ascomycota</taxon>
        <taxon>Saccharomycotina</taxon>
        <taxon>Saccharomycetes</taxon>
        <taxon>Phaffomycetales</taxon>
        <taxon>Wickerhamomycetaceae</taxon>
        <taxon>Wickerhamomyces</taxon>
    </lineage>
</organism>
<dbReference type="EC" id="2.3.2.26" evidence="2"/>
<dbReference type="Gene3D" id="3.90.1750.10">
    <property type="entry name" value="Hect, E3 ligase catalytic domains"/>
    <property type="match status" value="1"/>
</dbReference>
<dbReference type="FunFam" id="3.30.2410.10:FF:000011">
    <property type="entry name" value="Putative Ubiquitin-protein ligase E3C"/>
    <property type="match status" value="1"/>
</dbReference>
<dbReference type="AlphaFoldDB" id="A0A1E3P367"/>
<dbReference type="GO" id="GO:0005829">
    <property type="term" value="C:cytosol"/>
    <property type="evidence" value="ECO:0007669"/>
    <property type="project" value="EnsemblFungi"/>
</dbReference>
<dbReference type="GO" id="GO:0005634">
    <property type="term" value="C:nucleus"/>
    <property type="evidence" value="ECO:0007669"/>
    <property type="project" value="EnsemblFungi"/>
</dbReference>
<dbReference type="InterPro" id="IPR000569">
    <property type="entry name" value="HECT_dom"/>
</dbReference>
<dbReference type="PANTHER" id="PTHR45700:SF2">
    <property type="entry name" value="UBIQUITIN-PROTEIN LIGASE E3C"/>
    <property type="match status" value="1"/>
</dbReference>
<dbReference type="Proteomes" id="UP000094112">
    <property type="component" value="Unassembled WGS sequence"/>
</dbReference>
<comment type="catalytic activity">
    <reaction evidence="1">
        <text>S-ubiquitinyl-[E2 ubiquitin-conjugating enzyme]-L-cysteine + [acceptor protein]-L-lysine = [E2 ubiquitin-conjugating enzyme]-L-cysteine + N(6)-ubiquitinyl-[acceptor protein]-L-lysine.</text>
        <dbReference type="EC" id="2.3.2.26"/>
    </reaction>
</comment>
<dbReference type="GO" id="GO:0034450">
    <property type="term" value="F:ubiquitin-ubiquitin ligase activity"/>
    <property type="evidence" value="ECO:0007669"/>
    <property type="project" value="EnsemblFungi"/>
</dbReference>